<proteinExistence type="predicted"/>
<gene>
    <name evidence="2" type="ORF">L6773_14230</name>
</gene>
<feature type="signal peptide" evidence="1">
    <location>
        <begin position="1"/>
        <end position="25"/>
    </location>
</feature>
<protein>
    <recommendedName>
        <fullName evidence="4">Lipocalin-like domain-containing protein</fullName>
    </recommendedName>
</protein>
<dbReference type="PROSITE" id="PS51257">
    <property type="entry name" value="PROKAR_LIPOPROTEIN"/>
    <property type="match status" value="1"/>
</dbReference>
<evidence type="ECO:0000256" key="1">
    <source>
        <dbReference type="SAM" id="SignalP"/>
    </source>
</evidence>
<dbReference type="RefSeq" id="WP_237855094.1">
    <property type="nucleotide sequence ID" value="NZ_JAKLWS010000020.1"/>
</dbReference>
<dbReference type="Proteomes" id="UP001165366">
    <property type="component" value="Unassembled WGS sequence"/>
</dbReference>
<keyword evidence="3" id="KW-1185">Reference proteome</keyword>
<comment type="caution">
    <text evidence="2">The sequence shown here is derived from an EMBL/GenBank/DDBJ whole genome shotgun (WGS) entry which is preliminary data.</text>
</comment>
<evidence type="ECO:0000313" key="3">
    <source>
        <dbReference type="Proteomes" id="UP001165366"/>
    </source>
</evidence>
<keyword evidence="1" id="KW-0732">Signal</keyword>
<dbReference type="EMBL" id="JAKLWS010000020">
    <property type="protein sequence ID" value="MCG2589734.1"/>
    <property type="molecule type" value="Genomic_DNA"/>
</dbReference>
<evidence type="ECO:0000313" key="2">
    <source>
        <dbReference type="EMBL" id="MCG2589734.1"/>
    </source>
</evidence>
<organism evidence="2 3">
    <name type="scientific">Rhodohalobacter sulfatireducens</name>
    <dbReference type="NCBI Taxonomy" id="2911366"/>
    <lineage>
        <taxon>Bacteria</taxon>
        <taxon>Pseudomonadati</taxon>
        <taxon>Balneolota</taxon>
        <taxon>Balneolia</taxon>
        <taxon>Balneolales</taxon>
        <taxon>Balneolaceae</taxon>
        <taxon>Rhodohalobacter</taxon>
    </lineage>
</organism>
<name>A0ABS9KFU4_9BACT</name>
<evidence type="ECO:0008006" key="4">
    <source>
        <dbReference type="Google" id="ProtNLM"/>
    </source>
</evidence>
<sequence>MIKKTKFFGLMVVVLALMSSCGMFSCTPTEVTVREDDDGEWRIYDNRGNNQGSWTVEEGDTITWEVTGSDMLFSFPLDMGTYFELNDELFADIDSVNTGPENEERRIHLVEEGESLRLTVQKLENSDLENRESGKVDTVMIDYDIYVFDAEKYVIGNSPPYIIIQRSY</sequence>
<feature type="chain" id="PRO_5046427326" description="Lipocalin-like domain-containing protein" evidence="1">
    <location>
        <begin position="26"/>
        <end position="168"/>
    </location>
</feature>
<accession>A0ABS9KFU4</accession>
<reference evidence="2" key="2">
    <citation type="submission" date="2024-05" db="EMBL/GenBank/DDBJ databases">
        <title>Rhodohalobacter halophilus gen. nov., sp. nov., a moderately halophilic member of the family Balneolaceae.</title>
        <authorList>
            <person name="Xia J."/>
        </authorList>
    </citation>
    <scope>NUCLEOTIDE SEQUENCE</scope>
    <source>
        <strain evidence="2">WB101</strain>
    </source>
</reference>
<reference evidence="2" key="1">
    <citation type="submission" date="2022-01" db="EMBL/GenBank/DDBJ databases">
        <authorList>
            <person name="Wang Y."/>
        </authorList>
    </citation>
    <scope>NUCLEOTIDE SEQUENCE</scope>
    <source>
        <strain evidence="2">WB101</strain>
    </source>
</reference>